<dbReference type="SUPFAM" id="SSF111369">
    <property type="entry name" value="HlyD-like secretion proteins"/>
    <property type="match status" value="1"/>
</dbReference>
<dbReference type="eggNOG" id="COG0845">
    <property type="taxonomic scope" value="Bacteria"/>
</dbReference>
<dbReference type="Gene3D" id="2.40.50.100">
    <property type="match status" value="2"/>
</dbReference>
<dbReference type="Pfam" id="PF25917">
    <property type="entry name" value="BSH_RND"/>
    <property type="match status" value="1"/>
</dbReference>
<dbReference type="GO" id="GO:0022857">
    <property type="term" value="F:transmembrane transporter activity"/>
    <property type="evidence" value="ECO:0007669"/>
    <property type="project" value="InterPro"/>
</dbReference>
<dbReference type="InterPro" id="IPR050465">
    <property type="entry name" value="UPF0194_transport"/>
</dbReference>
<dbReference type="OrthoDB" id="9784484at2"/>
<dbReference type="AlphaFoldDB" id="Q478T5"/>
<dbReference type="PRINTS" id="PR01490">
    <property type="entry name" value="RTXTOXIND"/>
</dbReference>
<comment type="subcellular location">
    <subcellularLocation>
        <location evidence="1">Cell envelope</location>
    </subcellularLocation>
</comment>
<evidence type="ECO:0000313" key="7">
    <source>
        <dbReference type="EMBL" id="AAZ48646.1"/>
    </source>
</evidence>
<dbReference type="NCBIfam" id="TIGR01730">
    <property type="entry name" value="RND_mfp"/>
    <property type="match status" value="1"/>
</dbReference>
<comment type="similarity">
    <text evidence="2">Belongs to the membrane fusion protein (MFP) (TC 8.A.1) family.</text>
</comment>
<evidence type="ECO:0000256" key="3">
    <source>
        <dbReference type="ARBA" id="ARBA00023054"/>
    </source>
</evidence>
<dbReference type="PANTHER" id="PTHR32347">
    <property type="entry name" value="EFFLUX SYSTEM COMPONENT YKNX-RELATED"/>
    <property type="match status" value="1"/>
</dbReference>
<dbReference type="GO" id="GO:0016020">
    <property type="term" value="C:membrane"/>
    <property type="evidence" value="ECO:0007669"/>
    <property type="project" value="InterPro"/>
</dbReference>
<feature type="domain" description="CusB-like beta-barrel" evidence="6">
    <location>
        <begin position="255"/>
        <end position="330"/>
    </location>
</feature>
<dbReference type="STRING" id="159087.Daro_3918"/>
<dbReference type="GO" id="GO:0030313">
    <property type="term" value="C:cell envelope"/>
    <property type="evidence" value="ECO:0007669"/>
    <property type="project" value="UniProtKB-SubCell"/>
</dbReference>
<dbReference type="Pfam" id="PF25954">
    <property type="entry name" value="Beta-barrel_RND_2"/>
    <property type="match status" value="1"/>
</dbReference>
<feature type="domain" description="Multidrug resistance protein MdtA-like barrel-sandwich hybrid" evidence="5">
    <location>
        <begin position="87"/>
        <end position="244"/>
    </location>
</feature>
<proteinExistence type="inferred from homology"/>
<dbReference type="InterPro" id="IPR058625">
    <property type="entry name" value="MdtA-like_BSH"/>
</dbReference>
<sequence>MTQSTDSQSADTSSAALVALLSKNANQGSGRRRLWLIGGGIAVVAVLLVVLSGGNGQPAGQFLTEEAVLGNLLVTASASGTLQPTKSVDVGSELSGTLASVLVQENDVVKKGQLLAQLDTAKLKDAVAKSQAAVAAAEASVALAQATVAETTASLNRMRQVAELSGGKVPAKTELETADAARQRAIATLASARADVVQARATAKTDETNLGKATIRSPVDGVVLTRKVEPGQTVVAAMTTPVLFVLAEDLAKMELQVKVDEADVGNVKIGQTASFTVSAWPGRKFPASIQRVGLGSTTTDNVVTYKTILRVNNDDLALRPGMTATAAIVTASRDKVLLVPNAALRFTPPGEGAATKERGLVARLMPGPPPEAPKNRPAAAKGSGDGQVWVLVDGQPQAVALKTGVSNGRLTEVLGGDLPVGAAVISDYQAAKK</sequence>
<name>Q478T5_DECAR</name>
<evidence type="ECO:0000259" key="5">
    <source>
        <dbReference type="Pfam" id="PF25917"/>
    </source>
</evidence>
<keyword evidence="4" id="KW-0472">Membrane</keyword>
<evidence type="ECO:0000256" key="1">
    <source>
        <dbReference type="ARBA" id="ARBA00004196"/>
    </source>
</evidence>
<evidence type="ECO:0000259" key="6">
    <source>
        <dbReference type="Pfam" id="PF25954"/>
    </source>
</evidence>
<protein>
    <submittedName>
        <fullName evidence="7">Secretion protein HlyD</fullName>
    </submittedName>
</protein>
<dbReference type="InterPro" id="IPR006143">
    <property type="entry name" value="RND_pump_MFP"/>
</dbReference>
<keyword evidence="4" id="KW-0812">Transmembrane</keyword>
<reference evidence="7" key="1">
    <citation type="submission" date="2005-08" db="EMBL/GenBank/DDBJ databases">
        <title>Complete sequence of Dechloromonas aromatica RCB.</title>
        <authorList>
            <person name="Salinero K.K."/>
            <person name="Copeland A."/>
            <person name="Lucas S."/>
            <person name="Lapidus A."/>
            <person name="Barry K."/>
            <person name="Detter J.C."/>
            <person name="Glavina T."/>
            <person name="Hammon N."/>
            <person name="Israni S."/>
            <person name="Pitluck S."/>
            <person name="Di Bartolo G."/>
            <person name="Trong S."/>
            <person name="Schmutz J."/>
            <person name="Larimer F."/>
            <person name="Land M."/>
            <person name="Ivanova N."/>
            <person name="Richardson P."/>
        </authorList>
    </citation>
    <scope>NUCLEOTIDE SEQUENCE</scope>
    <source>
        <strain evidence="7">RCB</strain>
    </source>
</reference>
<dbReference type="PANTHER" id="PTHR32347:SF14">
    <property type="entry name" value="EFFLUX SYSTEM COMPONENT YKNX-RELATED"/>
    <property type="match status" value="1"/>
</dbReference>
<keyword evidence="3" id="KW-0175">Coiled coil</keyword>
<accession>Q478T5</accession>
<dbReference type="KEGG" id="dar:Daro_3918"/>
<keyword evidence="4" id="KW-1133">Transmembrane helix</keyword>
<dbReference type="InterPro" id="IPR058792">
    <property type="entry name" value="Beta-barrel_RND_2"/>
</dbReference>
<gene>
    <name evidence="7" type="ordered locus">Daro_3918</name>
</gene>
<feature type="transmembrane region" description="Helical" evidence="4">
    <location>
        <begin position="34"/>
        <end position="54"/>
    </location>
</feature>
<dbReference type="Gene3D" id="2.40.30.170">
    <property type="match status" value="1"/>
</dbReference>
<dbReference type="HOGENOM" id="CLU_018816_14_1_4"/>
<dbReference type="EMBL" id="CP000089">
    <property type="protein sequence ID" value="AAZ48646.1"/>
    <property type="molecule type" value="Genomic_DNA"/>
</dbReference>
<evidence type="ECO:0000256" key="4">
    <source>
        <dbReference type="SAM" id="Phobius"/>
    </source>
</evidence>
<organism evidence="7">
    <name type="scientific">Dechloromonas aromatica (strain RCB)</name>
    <dbReference type="NCBI Taxonomy" id="159087"/>
    <lineage>
        <taxon>Bacteria</taxon>
        <taxon>Pseudomonadati</taxon>
        <taxon>Pseudomonadota</taxon>
        <taxon>Betaproteobacteria</taxon>
        <taxon>Rhodocyclales</taxon>
        <taxon>Azonexaceae</taxon>
        <taxon>Dechloromonas</taxon>
    </lineage>
</organism>
<evidence type="ECO:0000256" key="2">
    <source>
        <dbReference type="ARBA" id="ARBA00009477"/>
    </source>
</evidence>